<gene>
    <name evidence="1" type="ORF">vBKpnF48_45</name>
</gene>
<protein>
    <submittedName>
        <fullName evidence="1">Uncharacterized protein</fullName>
    </submittedName>
</protein>
<organism evidence="1 2">
    <name type="scientific">Klebsiella phage vB_Kpn_F48</name>
    <dbReference type="NCBI Taxonomy" id="2070028"/>
    <lineage>
        <taxon>Viruses</taxon>
        <taxon>Duplodnaviria</taxon>
        <taxon>Heunggongvirae</taxon>
        <taxon>Uroviricota</taxon>
        <taxon>Caudoviricetes</taxon>
        <taxon>Marfavirus</taxon>
        <taxon>Marfavirus F48</taxon>
    </lineage>
</organism>
<dbReference type="EMBL" id="MG746602">
    <property type="protein sequence ID" value="AUO78670.1"/>
    <property type="molecule type" value="Genomic_DNA"/>
</dbReference>
<sequence length="173" mass="19677">MFVKQIKSRKILKDELVRQDSIEIITEEGYKIECNIDFISNNTHGTYNIFLGESGKRYLVKGSNTGYCEVAIFTETKVSCHRVKCIHRTARNFREQVNLKDLSYNRGGEQYVWVPVEVGDSFVKSGDTFEILAISSNGQMMFASTPDGGGLQINFTDKCMIEKFHGLRWGTPD</sequence>
<evidence type="ECO:0000313" key="1">
    <source>
        <dbReference type="EMBL" id="AUO78670.1"/>
    </source>
</evidence>
<dbReference type="Proteomes" id="UP000240294">
    <property type="component" value="Genome"/>
</dbReference>
<name>A0A2I6UFB5_9CAUD</name>
<reference evidence="2" key="1">
    <citation type="submission" date="2018-01" db="EMBL/GenBank/DDBJ databases">
        <title>Direct submission.</title>
        <authorList>
            <person name="Ciacci N."/>
        </authorList>
    </citation>
    <scope>NUCLEOTIDE SEQUENCE [LARGE SCALE GENOMIC DNA]</scope>
</reference>
<proteinExistence type="predicted"/>
<keyword evidence="2" id="KW-1185">Reference proteome</keyword>
<accession>A0A2I6UFB5</accession>
<evidence type="ECO:0000313" key="2">
    <source>
        <dbReference type="Proteomes" id="UP000240294"/>
    </source>
</evidence>